<dbReference type="RefSeq" id="WP_065995073.1">
    <property type="nucleotide sequence ID" value="NZ_CP029397.2"/>
</dbReference>
<proteinExistence type="predicted"/>
<organism evidence="1 2">
    <name type="scientific">Acinetobacter defluvii</name>
    <dbReference type="NCBI Taxonomy" id="1871111"/>
    <lineage>
        <taxon>Bacteria</taxon>
        <taxon>Pseudomonadati</taxon>
        <taxon>Pseudomonadota</taxon>
        <taxon>Gammaproteobacteria</taxon>
        <taxon>Moraxellales</taxon>
        <taxon>Moraxellaceae</taxon>
        <taxon>Acinetobacter</taxon>
    </lineage>
</organism>
<protein>
    <submittedName>
        <fullName evidence="1">Uncharacterized protein</fullName>
    </submittedName>
</protein>
<name>A0A2S2FDE1_9GAMM</name>
<sequence length="66" mass="7352">MSNPFRIGDSVMHDVEAWQQPTSTLIVTHVKNLVVAAIDDSGQKFVGNYGCFTLIKRGTSVQHLHR</sequence>
<reference evidence="1" key="1">
    <citation type="submission" date="2019-08" db="EMBL/GenBank/DDBJ databases">
        <title>The complete genome of Acinetobacter defluvii strain WCHAD010030.</title>
        <authorList>
            <person name="Hu Y."/>
            <person name="Qin J."/>
            <person name="Feng Y."/>
            <person name="Zong Z."/>
        </authorList>
    </citation>
    <scope>NUCLEOTIDE SEQUENCE</scope>
    <source>
        <strain evidence="1">WCHA30</strain>
    </source>
</reference>
<dbReference type="OrthoDB" id="6703633at2"/>
<dbReference type="STRING" id="1871111.GCA_001704615_01197"/>
<gene>
    <name evidence="1" type="ORF">DJ533_10660</name>
</gene>
<evidence type="ECO:0000313" key="1">
    <source>
        <dbReference type="EMBL" id="AWL28993.1"/>
    </source>
</evidence>
<evidence type="ECO:0000313" key="2">
    <source>
        <dbReference type="Proteomes" id="UP000245977"/>
    </source>
</evidence>
<keyword evidence="2" id="KW-1185">Reference proteome</keyword>
<dbReference type="Proteomes" id="UP000245977">
    <property type="component" value="Chromosome"/>
</dbReference>
<dbReference type="AlphaFoldDB" id="A0A2S2FDE1"/>
<dbReference type="KEGG" id="adv:DJ533_10660"/>
<dbReference type="EMBL" id="CP029397">
    <property type="protein sequence ID" value="AWL28993.1"/>
    <property type="molecule type" value="Genomic_DNA"/>
</dbReference>
<accession>A0A2S2FDE1</accession>